<evidence type="ECO:0000256" key="5">
    <source>
        <dbReference type="ARBA" id="ARBA00011271"/>
    </source>
</evidence>
<dbReference type="CDD" id="cd01577">
    <property type="entry name" value="IPMI_Swivel"/>
    <property type="match status" value="1"/>
</dbReference>
<comment type="caution">
    <text evidence="12">The sequence shown here is derived from an EMBL/GenBank/DDBJ whole genome shotgun (WGS) entry which is preliminary data.</text>
</comment>
<evidence type="ECO:0000256" key="8">
    <source>
        <dbReference type="ARBA" id="ARBA00023239"/>
    </source>
</evidence>
<dbReference type="GO" id="GO:0009098">
    <property type="term" value="P:L-leucine biosynthetic process"/>
    <property type="evidence" value="ECO:0007669"/>
    <property type="project" value="UniProtKB-UniRule"/>
</dbReference>
<dbReference type="GO" id="GO:0003861">
    <property type="term" value="F:3-isopropylmalate dehydratase activity"/>
    <property type="evidence" value="ECO:0007669"/>
    <property type="project" value="UniProtKB-UniRule"/>
</dbReference>
<evidence type="ECO:0000256" key="4">
    <source>
        <dbReference type="ARBA" id="ARBA00009845"/>
    </source>
</evidence>
<dbReference type="SUPFAM" id="SSF52016">
    <property type="entry name" value="LeuD/IlvD-like"/>
    <property type="match status" value="1"/>
</dbReference>
<comment type="pathway">
    <text evidence="3 10">Amino-acid biosynthesis; L-leucine biosynthesis; L-leucine from 3-methyl-2-oxobutanoate: step 2/4.</text>
</comment>
<dbReference type="Proteomes" id="UP000215767">
    <property type="component" value="Unassembled WGS sequence"/>
</dbReference>
<keyword evidence="8 10" id="KW-0456">Lyase</keyword>
<dbReference type="OrthoDB" id="9777465at2"/>
<feature type="domain" description="Aconitase A/isopropylmalate dehydratase small subunit swivel" evidence="11">
    <location>
        <begin position="1"/>
        <end position="123"/>
    </location>
</feature>
<dbReference type="InterPro" id="IPR015928">
    <property type="entry name" value="Aconitase/3IPM_dehydase_swvl"/>
</dbReference>
<dbReference type="NCBIfam" id="TIGR00171">
    <property type="entry name" value="leuD"/>
    <property type="match status" value="1"/>
</dbReference>
<evidence type="ECO:0000256" key="1">
    <source>
        <dbReference type="ARBA" id="ARBA00000491"/>
    </source>
</evidence>
<keyword evidence="6 10" id="KW-0432">Leucine biosynthesis</keyword>
<dbReference type="UniPathway" id="UPA00048">
    <property type="reaction ID" value="UER00071"/>
</dbReference>
<dbReference type="InterPro" id="IPR004431">
    <property type="entry name" value="3-IsopropMal_deHydase_ssu"/>
</dbReference>
<organism evidence="12 13">
    <name type="scientific">Bordetella genomosp. 11</name>
    <dbReference type="NCBI Taxonomy" id="1416808"/>
    <lineage>
        <taxon>Bacteria</taxon>
        <taxon>Pseudomonadati</taxon>
        <taxon>Pseudomonadota</taxon>
        <taxon>Betaproteobacteria</taxon>
        <taxon>Burkholderiales</taxon>
        <taxon>Alcaligenaceae</taxon>
        <taxon>Bordetella</taxon>
    </lineage>
</organism>
<dbReference type="HAMAP" id="MF_01031">
    <property type="entry name" value="LeuD_type1"/>
    <property type="match status" value="1"/>
</dbReference>
<dbReference type="AlphaFoldDB" id="A0A261UMT8"/>
<dbReference type="PANTHER" id="PTHR43345">
    <property type="entry name" value="3-ISOPROPYLMALATE DEHYDRATASE SMALL SUBUNIT 2-RELATED-RELATED"/>
    <property type="match status" value="1"/>
</dbReference>
<evidence type="ECO:0000313" key="12">
    <source>
        <dbReference type="EMBL" id="OZI62600.1"/>
    </source>
</evidence>
<dbReference type="Gene3D" id="3.20.19.10">
    <property type="entry name" value="Aconitase, domain 4"/>
    <property type="match status" value="1"/>
</dbReference>
<dbReference type="FunFam" id="3.20.19.10:FF:000003">
    <property type="entry name" value="3-isopropylmalate dehydratase small subunit"/>
    <property type="match status" value="1"/>
</dbReference>
<evidence type="ECO:0000256" key="7">
    <source>
        <dbReference type="ARBA" id="ARBA00022605"/>
    </source>
</evidence>
<evidence type="ECO:0000259" key="11">
    <source>
        <dbReference type="Pfam" id="PF00694"/>
    </source>
</evidence>
<dbReference type="GO" id="GO:0009316">
    <property type="term" value="C:3-isopropylmalate dehydratase complex"/>
    <property type="evidence" value="ECO:0007669"/>
    <property type="project" value="InterPro"/>
</dbReference>
<dbReference type="EMBL" id="NEVS01000004">
    <property type="protein sequence ID" value="OZI62600.1"/>
    <property type="molecule type" value="Genomic_DNA"/>
</dbReference>
<dbReference type="InterPro" id="IPR050075">
    <property type="entry name" value="LeuD"/>
</dbReference>
<evidence type="ECO:0000256" key="10">
    <source>
        <dbReference type="HAMAP-Rule" id="MF_01031"/>
    </source>
</evidence>
<sequence>MEAFQRVDAVALPVPRSNVDTDQIVPARYLQKPRTDDFGAYLFRDLRFAKDGSENPDFILNQPSYRPARIVVAQRNFGCGSSREHAVWALYDYGVRAVIAPSFGDIFFSNSLKNGLLPIVLPDETVAALLRAVQDSPGAHIVVDLVSQTVTAPDGGTHAFHIDAFSRQCLLEGMDELDYTLTLGDRIAAFERQHDASAA</sequence>
<dbReference type="RefSeq" id="WP_094843972.1">
    <property type="nucleotide sequence ID" value="NZ_NEVS01000004.1"/>
</dbReference>
<comment type="catalytic activity">
    <reaction evidence="1 10">
        <text>(2R,3S)-3-isopropylmalate = (2S)-2-isopropylmalate</text>
        <dbReference type="Rhea" id="RHEA:32287"/>
        <dbReference type="ChEBI" id="CHEBI:1178"/>
        <dbReference type="ChEBI" id="CHEBI:35121"/>
        <dbReference type="EC" id="4.2.1.33"/>
    </reaction>
</comment>
<keyword evidence="7 10" id="KW-0028">Amino-acid biosynthesis</keyword>
<protein>
    <recommendedName>
        <fullName evidence="10">3-isopropylmalate dehydratase small subunit</fullName>
        <ecNumber evidence="10">4.2.1.33</ecNumber>
    </recommendedName>
    <alternativeName>
        <fullName evidence="10">Alpha-IPM isomerase</fullName>
        <shortName evidence="10">IPMI</shortName>
    </alternativeName>
    <alternativeName>
        <fullName evidence="10">Isopropylmalate isomerase</fullName>
    </alternativeName>
</protein>
<proteinExistence type="inferred from homology"/>
<comment type="function">
    <text evidence="2 10">Catalyzes the isomerization between 2-isopropylmalate and 3-isopropylmalate, via the formation of 2-isopropylmaleate.</text>
</comment>
<evidence type="ECO:0000256" key="9">
    <source>
        <dbReference type="ARBA" id="ARBA00023304"/>
    </source>
</evidence>
<dbReference type="Pfam" id="PF00694">
    <property type="entry name" value="Aconitase_C"/>
    <property type="match status" value="1"/>
</dbReference>
<accession>A0A261UMT8</accession>
<evidence type="ECO:0000313" key="13">
    <source>
        <dbReference type="Proteomes" id="UP000215767"/>
    </source>
</evidence>
<evidence type="ECO:0000256" key="3">
    <source>
        <dbReference type="ARBA" id="ARBA00004729"/>
    </source>
</evidence>
<keyword evidence="13" id="KW-1185">Reference proteome</keyword>
<evidence type="ECO:0000256" key="6">
    <source>
        <dbReference type="ARBA" id="ARBA00022430"/>
    </source>
</evidence>
<reference evidence="13" key="1">
    <citation type="submission" date="2017-05" db="EMBL/GenBank/DDBJ databases">
        <title>Complete and WGS of Bordetella genogroups.</title>
        <authorList>
            <person name="Spilker T."/>
            <person name="Lipuma J."/>
        </authorList>
    </citation>
    <scope>NUCLEOTIDE SEQUENCE [LARGE SCALE GENOMIC DNA]</scope>
    <source>
        <strain evidence="13">AU8856</strain>
    </source>
</reference>
<dbReference type="NCBIfam" id="NF002458">
    <property type="entry name" value="PRK01641.1"/>
    <property type="match status" value="1"/>
</dbReference>
<dbReference type="InterPro" id="IPR000573">
    <property type="entry name" value="AconitaseA/IPMdHydase_ssu_swvl"/>
</dbReference>
<gene>
    <name evidence="10" type="primary">leuD</name>
    <name evidence="12" type="ORF">CAL28_25975</name>
</gene>
<dbReference type="PANTHER" id="PTHR43345:SF5">
    <property type="entry name" value="3-ISOPROPYLMALATE DEHYDRATASE SMALL SUBUNIT"/>
    <property type="match status" value="1"/>
</dbReference>
<comment type="similarity">
    <text evidence="4 10">Belongs to the LeuD family. LeuD type 1 subfamily.</text>
</comment>
<evidence type="ECO:0000256" key="2">
    <source>
        <dbReference type="ARBA" id="ARBA00002695"/>
    </source>
</evidence>
<keyword evidence="9 10" id="KW-0100">Branched-chain amino acid biosynthesis</keyword>
<dbReference type="EC" id="4.2.1.33" evidence="10"/>
<dbReference type="InterPro" id="IPR033940">
    <property type="entry name" value="IPMI_Swivel"/>
</dbReference>
<name>A0A261UMT8_9BORD</name>
<comment type="subunit">
    <text evidence="5 10">Heterodimer of LeuC and LeuD.</text>
</comment>